<keyword evidence="3" id="KW-1185">Reference proteome</keyword>
<comment type="caution">
    <text evidence="2">The sequence shown here is derived from an EMBL/GenBank/DDBJ whole genome shotgun (WGS) entry which is preliminary data.</text>
</comment>
<feature type="region of interest" description="Disordered" evidence="1">
    <location>
        <begin position="1"/>
        <end position="20"/>
    </location>
</feature>
<dbReference type="Proteomes" id="UP001501725">
    <property type="component" value="Unassembled WGS sequence"/>
</dbReference>
<proteinExistence type="predicted"/>
<accession>A0ABP8H6F8</accession>
<evidence type="ECO:0000256" key="1">
    <source>
        <dbReference type="SAM" id="MobiDB-lite"/>
    </source>
</evidence>
<gene>
    <name evidence="2" type="ORF">GCM10023184_29520</name>
</gene>
<evidence type="ECO:0000313" key="2">
    <source>
        <dbReference type="EMBL" id="GAA4335014.1"/>
    </source>
</evidence>
<dbReference type="InterPro" id="IPR024353">
    <property type="entry name" value="DUF3871"/>
</dbReference>
<protein>
    <submittedName>
        <fullName evidence="2">DUF3871 family protein</fullName>
    </submittedName>
</protein>
<sequence>METSTKPVKGKKKPLNETEPVISGNVVDQPVETSPGAFISANTVESSLDQIQKEHVIPVFVKDNEPVISHADFIECTQDIVRDIFHGETIMKPAVRLSHEIKGRIPEARNKPSKELLDHERTIYYERMAFLINIPSIADEVGGNTLSLTIGGVKAYNLDNLYSKKGTDEHFKVFIGFQVKVCTNLCVWTDGFVGDLKVKNLDQLKACIKTLLANYNGQRQLEALNSLNEYSLTEHQFAQLIGRCRMYNYLPSTQKAGLTPLLLNDTQLSSVVRDYYRDESFCRMSDGNINLWKLYNLFTSTNKSSYIDTFADRSVNCFDFVSDVKNALSGDWSSWFLS</sequence>
<reference evidence="3" key="1">
    <citation type="journal article" date="2019" name="Int. J. Syst. Evol. Microbiol.">
        <title>The Global Catalogue of Microorganisms (GCM) 10K type strain sequencing project: providing services to taxonomists for standard genome sequencing and annotation.</title>
        <authorList>
            <consortium name="The Broad Institute Genomics Platform"/>
            <consortium name="The Broad Institute Genome Sequencing Center for Infectious Disease"/>
            <person name="Wu L."/>
            <person name="Ma J."/>
        </authorList>
    </citation>
    <scope>NUCLEOTIDE SEQUENCE [LARGE SCALE GENOMIC DNA]</scope>
    <source>
        <strain evidence="3">JCM 17919</strain>
    </source>
</reference>
<evidence type="ECO:0000313" key="3">
    <source>
        <dbReference type="Proteomes" id="UP001501725"/>
    </source>
</evidence>
<dbReference type="RefSeq" id="WP_345256521.1">
    <property type="nucleotide sequence ID" value="NZ_BAABGY010000008.1"/>
</dbReference>
<name>A0ABP8H6F8_9BACT</name>
<dbReference type="Pfam" id="PF12987">
    <property type="entry name" value="DUF3871"/>
    <property type="match status" value="1"/>
</dbReference>
<organism evidence="2 3">
    <name type="scientific">Flaviaesturariibacter amylovorans</name>
    <dbReference type="NCBI Taxonomy" id="1084520"/>
    <lineage>
        <taxon>Bacteria</taxon>
        <taxon>Pseudomonadati</taxon>
        <taxon>Bacteroidota</taxon>
        <taxon>Chitinophagia</taxon>
        <taxon>Chitinophagales</taxon>
        <taxon>Chitinophagaceae</taxon>
        <taxon>Flaviaestuariibacter</taxon>
    </lineage>
</organism>
<dbReference type="EMBL" id="BAABGY010000008">
    <property type="protein sequence ID" value="GAA4335014.1"/>
    <property type="molecule type" value="Genomic_DNA"/>
</dbReference>